<accession>A0A518K8R1</accession>
<dbReference type="EMBL" id="CP036349">
    <property type="protein sequence ID" value="QDV74180.1"/>
    <property type="molecule type" value="Genomic_DNA"/>
</dbReference>
<dbReference type="RefSeq" id="WP_145112359.1">
    <property type="nucleotide sequence ID" value="NZ_CP036349.1"/>
</dbReference>
<name>A0A518K8R1_9BACT</name>
<dbReference type="KEGG" id="bmei:Spa11_23800"/>
<dbReference type="AlphaFoldDB" id="A0A518K8R1"/>
<gene>
    <name evidence="1" type="ORF">Spa11_23800</name>
</gene>
<organism evidence="1 2">
    <name type="scientific">Botrimarina mediterranea</name>
    <dbReference type="NCBI Taxonomy" id="2528022"/>
    <lineage>
        <taxon>Bacteria</taxon>
        <taxon>Pseudomonadati</taxon>
        <taxon>Planctomycetota</taxon>
        <taxon>Planctomycetia</taxon>
        <taxon>Pirellulales</taxon>
        <taxon>Lacipirellulaceae</taxon>
        <taxon>Botrimarina</taxon>
    </lineage>
</organism>
<evidence type="ECO:0000313" key="2">
    <source>
        <dbReference type="Proteomes" id="UP000316426"/>
    </source>
</evidence>
<dbReference type="Proteomes" id="UP000316426">
    <property type="component" value="Chromosome"/>
</dbReference>
<proteinExistence type="predicted"/>
<evidence type="ECO:0000313" key="1">
    <source>
        <dbReference type="EMBL" id="QDV74180.1"/>
    </source>
</evidence>
<sequence length="162" mass="17938">MANSNLGTAISTATRTKYYEMMKPLAFLLLFGAAATAGAADVRELLSEATEDNRKAKQLSLHNAGDSEFPELSKAYGVGYADAYGELLEYAKTSDDLQLKLLVLRLHCYDRLQYHLVDVEYGGDEATKSKAKSRMKHYDANLRAVLKHEAESEPSQNSPDNE</sequence>
<reference evidence="1 2" key="1">
    <citation type="submission" date="2019-02" db="EMBL/GenBank/DDBJ databases">
        <title>Deep-cultivation of Planctomycetes and their phenomic and genomic characterization uncovers novel biology.</title>
        <authorList>
            <person name="Wiegand S."/>
            <person name="Jogler M."/>
            <person name="Boedeker C."/>
            <person name="Pinto D."/>
            <person name="Vollmers J."/>
            <person name="Rivas-Marin E."/>
            <person name="Kohn T."/>
            <person name="Peeters S.H."/>
            <person name="Heuer A."/>
            <person name="Rast P."/>
            <person name="Oberbeckmann S."/>
            <person name="Bunk B."/>
            <person name="Jeske O."/>
            <person name="Meyerdierks A."/>
            <person name="Storesund J.E."/>
            <person name="Kallscheuer N."/>
            <person name="Luecker S."/>
            <person name="Lage O.M."/>
            <person name="Pohl T."/>
            <person name="Merkel B.J."/>
            <person name="Hornburger P."/>
            <person name="Mueller R.-W."/>
            <person name="Bruemmer F."/>
            <person name="Labrenz M."/>
            <person name="Spormann A.M."/>
            <person name="Op den Camp H."/>
            <person name="Overmann J."/>
            <person name="Amann R."/>
            <person name="Jetten M.S.M."/>
            <person name="Mascher T."/>
            <person name="Medema M.H."/>
            <person name="Devos D.P."/>
            <person name="Kaster A.-K."/>
            <person name="Ovreas L."/>
            <person name="Rohde M."/>
            <person name="Galperin M.Y."/>
            <person name="Jogler C."/>
        </authorList>
    </citation>
    <scope>NUCLEOTIDE SEQUENCE [LARGE SCALE GENOMIC DNA]</scope>
    <source>
        <strain evidence="1 2">Spa11</strain>
    </source>
</reference>
<protein>
    <submittedName>
        <fullName evidence="1">Uncharacterized protein</fullName>
    </submittedName>
</protein>
<keyword evidence="2" id="KW-1185">Reference proteome</keyword>